<sequence>METELWQQAYQWVCRQRRQAPANADIWHLRHHWPTEGGRLWAEVMAGRYRLLPMQVVGRGSQAQAQWGAQDALVLKWVALQVADQLPRHRLCYHLKGQGGSRGSLRAVSEALYSGRYPYVLRTDIRGYYRHIRKAQVMSQIERYVSSPVLQQLIRQYLHYSVEHGGEFITPTSGICRGCALSPLIGASLLHHVDAYFASQEEVFYARYMDDFLVLAPTRWRLRKCIRALNTFFELGGFERHPDKTQQGRVEKGFDWLGLWFTPAGATVSARALENHRDRRARLYEQAVARGLSEQAAMARVRAYEARWTLWAERLMQVVPGSM</sequence>
<proteinExistence type="inferred from homology"/>
<reference evidence="3" key="1">
    <citation type="submission" date="2020-08" db="EMBL/GenBank/DDBJ databases">
        <title>Food and environmental bacterial isolates.</title>
        <authorList>
            <person name="Richter L."/>
            <person name="Du Plessis E.M."/>
            <person name="Duvenage S."/>
            <person name="Allam M."/>
            <person name="Korsten L."/>
        </authorList>
    </citation>
    <scope>NUCLEOTIDE SEQUENCE</scope>
    <source>
        <strain evidence="3">UPMP2127</strain>
    </source>
</reference>
<comment type="caution">
    <text evidence="3">The sequence shown here is derived from an EMBL/GenBank/DDBJ whole genome shotgun (WGS) entry which is preliminary data.</text>
</comment>
<dbReference type="InterPro" id="IPR043128">
    <property type="entry name" value="Rev_trsase/Diguanyl_cyclase"/>
</dbReference>
<accession>A0AAW3WY62</accession>
<gene>
    <name evidence="3" type="ORF">H8J20_28005</name>
</gene>
<organism evidence="3 4">
    <name type="scientific">Serratia fonticola</name>
    <dbReference type="NCBI Taxonomy" id="47917"/>
    <lineage>
        <taxon>Bacteria</taxon>
        <taxon>Pseudomonadati</taxon>
        <taxon>Pseudomonadota</taxon>
        <taxon>Gammaproteobacteria</taxon>
        <taxon>Enterobacterales</taxon>
        <taxon>Yersiniaceae</taxon>
        <taxon>Serratia</taxon>
    </lineage>
</organism>
<evidence type="ECO:0000256" key="1">
    <source>
        <dbReference type="ARBA" id="ARBA00034120"/>
    </source>
</evidence>
<evidence type="ECO:0000259" key="2">
    <source>
        <dbReference type="PROSITE" id="PS50878"/>
    </source>
</evidence>
<comment type="similarity">
    <text evidence="1">Belongs to the bacterial reverse transcriptase family.</text>
</comment>
<dbReference type="AlphaFoldDB" id="A0AAW3WY62"/>
<evidence type="ECO:0000313" key="3">
    <source>
        <dbReference type="EMBL" id="MBC3215959.1"/>
    </source>
</evidence>
<dbReference type="Proteomes" id="UP000659084">
    <property type="component" value="Unassembled WGS sequence"/>
</dbReference>
<dbReference type="InterPro" id="IPR043502">
    <property type="entry name" value="DNA/RNA_pol_sf"/>
</dbReference>
<dbReference type="Gene3D" id="3.30.70.270">
    <property type="match status" value="1"/>
</dbReference>
<dbReference type="PROSITE" id="PS50878">
    <property type="entry name" value="RT_POL"/>
    <property type="match status" value="1"/>
</dbReference>
<dbReference type="InterPro" id="IPR000477">
    <property type="entry name" value="RT_dom"/>
</dbReference>
<dbReference type="InterPro" id="IPR051083">
    <property type="entry name" value="GrpII_Intron_Splice-Mob/Def"/>
</dbReference>
<name>A0AAW3WY62_SERFO</name>
<dbReference type="Pfam" id="PF00078">
    <property type="entry name" value="RVT_1"/>
    <property type="match status" value="1"/>
</dbReference>
<dbReference type="PANTHER" id="PTHR34047">
    <property type="entry name" value="NUCLEAR INTRON MATURASE 1, MITOCHONDRIAL-RELATED"/>
    <property type="match status" value="1"/>
</dbReference>
<evidence type="ECO:0000313" key="4">
    <source>
        <dbReference type="Proteomes" id="UP000659084"/>
    </source>
</evidence>
<dbReference type="SUPFAM" id="SSF56672">
    <property type="entry name" value="DNA/RNA polymerases"/>
    <property type="match status" value="1"/>
</dbReference>
<dbReference type="EMBL" id="JACNYO010000077">
    <property type="protein sequence ID" value="MBC3215959.1"/>
    <property type="molecule type" value="Genomic_DNA"/>
</dbReference>
<feature type="domain" description="Reverse transcriptase" evidence="2">
    <location>
        <begin position="1"/>
        <end position="261"/>
    </location>
</feature>
<protein>
    <submittedName>
        <fullName evidence="3">Transposase</fullName>
    </submittedName>
</protein>
<dbReference type="PANTHER" id="PTHR34047:SF8">
    <property type="entry name" value="PROTEIN YKFC"/>
    <property type="match status" value="1"/>
</dbReference>